<sequence length="139" mass="15403">MRELRKNGNNWDIPNAKHYTSAWTGGSGATMGQGHGHTHHTECYPGNPGTSATGPSGNHIKTTPKRIYLSILSYLSPLPTYYKQALQTRKLVKEESGFSTLMLCRQWGKSGEQSRALRGLGLLLYSLRLPLHTTTIVYS</sequence>
<dbReference type="EMBL" id="OW240918">
    <property type="protein sequence ID" value="CAH2305219.1"/>
    <property type="molecule type" value="Genomic_DNA"/>
</dbReference>
<organism evidence="2 3">
    <name type="scientific">Pelobates cultripes</name>
    <name type="common">Western spadefoot toad</name>
    <dbReference type="NCBI Taxonomy" id="61616"/>
    <lineage>
        <taxon>Eukaryota</taxon>
        <taxon>Metazoa</taxon>
        <taxon>Chordata</taxon>
        <taxon>Craniata</taxon>
        <taxon>Vertebrata</taxon>
        <taxon>Euteleostomi</taxon>
        <taxon>Amphibia</taxon>
        <taxon>Batrachia</taxon>
        <taxon>Anura</taxon>
        <taxon>Pelobatoidea</taxon>
        <taxon>Pelobatidae</taxon>
        <taxon>Pelobates</taxon>
    </lineage>
</organism>
<keyword evidence="3" id="KW-1185">Reference proteome</keyword>
<name>A0AAD1WC66_PELCU</name>
<protein>
    <submittedName>
        <fullName evidence="2">Uncharacterized protein</fullName>
    </submittedName>
</protein>
<feature type="region of interest" description="Disordered" evidence="1">
    <location>
        <begin position="27"/>
        <end position="59"/>
    </location>
</feature>
<accession>A0AAD1WC66</accession>
<gene>
    <name evidence="2" type="ORF">PECUL_23A016009</name>
</gene>
<proteinExistence type="predicted"/>
<dbReference type="AlphaFoldDB" id="A0AAD1WC66"/>
<evidence type="ECO:0000256" key="1">
    <source>
        <dbReference type="SAM" id="MobiDB-lite"/>
    </source>
</evidence>
<feature type="compositionally biased region" description="Polar residues" evidence="1">
    <location>
        <begin position="48"/>
        <end position="59"/>
    </location>
</feature>
<dbReference type="Proteomes" id="UP001295444">
    <property type="component" value="Chromosome 07"/>
</dbReference>
<reference evidence="2" key="1">
    <citation type="submission" date="2022-03" db="EMBL/GenBank/DDBJ databases">
        <authorList>
            <person name="Alioto T."/>
            <person name="Alioto T."/>
            <person name="Gomez Garrido J."/>
        </authorList>
    </citation>
    <scope>NUCLEOTIDE SEQUENCE</scope>
</reference>
<evidence type="ECO:0000313" key="2">
    <source>
        <dbReference type="EMBL" id="CAH2305219.1"/>
    </source>
</evidence>
<evidence type="ECO:0000313" key="3">
    <source>
        <dbReference type="Proteomes" id="UP001295444"/>
    </source>
</evidence>